<feature type="region of interest" description="Disordered" evidence="1">
    <location>
        <begin position="1"/>
        <end position="66"/>
    </location>
</feature>
<keyword evidence="4" id="KW-1185">Reference proteome</keyword>
<evidence type="ECO:0000313" key="3">
    <source>
        <dbReference type="EnsemblPlants" id="AUR62037026-RA:cds"/>
    </source>
</evidence>
<dbReference type="AlphaFoldDB" id="A0A803MXU6"/>
<keyword evidence="2" id="KW-0472">Membrane</keyword>
<organism evidence="3 4">
    <name type="scientific">Chenopodium quinoa</name>
    <name type="common">Quinoa</name>
    <dbReference type="NCBI Taxonomy" id="63459"/>
    <lineage>
        <taxon>Eukaryota</taxon>
        <taxon>Viridiplantae</taxon>
        <taxon>Streptophyta</taxon>
        <taxon>Embryophyta</taxon>
        <taxon>Tracheophyta</taxon>
        <taxon>Spermatophyta</taxon>
        <taxon>Magnoliopsida</taxon>
        <taxon>eudicotyledons</taxon>
        <taxon>Gunneridae</taxon>
        <taxon>Pentapetalae</taxon>
        <taxon>Caryophyllales</taxon>
        <taxon>Chenopodiaceae</taxon>
        <taxon>Chenopodioideae</taxon>
        <taxon>Atripliceae</taxon>
        <taxon>Chenopodium</taxon>
    </lineage>
</organism>
<accession>A0A803MXU6</accession>
<dbReference type="PANTHER" id="PTHR37741">
    <property type="entry name" value="TRANSMEMBRANE PROTEIN"/>
    <property type="match status" value="1"/>
</dbReference>
<keyword evidence="2" id="KW-1133">Transmembrane helix</keyword>
<evidence type="ECO:0000256" key="2">
    <source>
        <dbReference type="SAM" id="Phobius"/>
    </source>
</evidence>
<dbReference type="EnsemblPlants" id="AUR62037026-RA">
    <property type="protein sequence ID" value="AUR62037026-RA:cds"/>
    <property type="gene ID" value="AUR62037026"/>
</dbReference>
<sequence>MANEETLADAMNNDAAFPTTDVDGELNPGNHTEFEVDSTPSNMAKDLSKPNKPQGKKKCAKNDPMQQMKTTIIVSGAILILAGVIFAINKKIREK</sequence>
<dbReference type="Gramene" id="AUR62037026-RA">
    <property type="protein sequence ID" value="AUR62037026-RA:cds"/>
    <property type="gene ID" value="AUR62037026"/>
</dbReference>
<evidence type="ECO:0000256" key="1">
    <source>
        <dbReference type="SAM" id="MobiDB-lite"/>
    </source>
</evidence>
<protein>
    <submittedName>
        <fullName evidence="3">Uncharacterized protein</fullName>
    </submittedName>
</protein>
<name>A0A803MXU6_CHEQI</name>
<dbReference type="PANTHER" id="PTHR37741:SF1">
    <property type="entry name" value="TRANSMEMBRANE PROTEIN"/>
    <property type="match status" value="1"/>
</dbReference>
<keyword evidence="2" id="KW-0812">Transmembrane</keyword>
<dbReference type="Proteomes" id="UP000596660">
    <property type="component" value="Unplaced"/>
</dbReference>
<proteinExistence type="predicted"/>
<reference evidence="3" key="1">
    <citation type="journal article" date="2017" name="Nature">
        <title>The genome of Chenopodium quinoa.</title>
        <authorList>
            <person name="Jarvis D.E."/>
            <person name="Ho Y.S."/>
            <person name="Lightfoot D.J."/>
            <person name="Schmoeckel S.M."/>
            <person name="Li B."/>
            <person name="Borm T.J.A."/>
            <person name="Ohyanagi H."/>
            <person name="Mineta K."/>
            <person name="Michell C.T."/>
            <person name="Saber N."/>
            <person name="Kharbatia N.M."/>
            <person name="Rupper R.R."/>
            <person name="Sharp A.R."/>
            <person name="Dally N."/>
            <person name="Boughton B.A."/>
            <person name="Woo Y.H."/>
            <person name="Gao G."/>
            <person name="Schijlen E.G.W.M."/>
            <person name="Guo X."/>
            <person name="Momin A.A."/>
            <person name="Negrao S."/>
            <person name="Al-Babili S."/>
            <person name="Gehring C."/>
            <person name="Roessner U."/>
            <person name="Jung C."/>
            <person name="Murphy K."/>
            <person name="Arold S.T."/>
            <person name="Gojobori T."/>
            <person name="van der Linden C.G."/>
            <person name="van Loo E.N."/>
            <person name="Jellen E.N."/>
            <person name="Maughan P.J."/>
            <person name="Tester M."/>
        </authorList>
    </citation>
    <scope>NUCLEOTIDE SEQUENCE [LARGE SCALE GENOMIC DNA]</scope>
    <source>
        <strain evidence="3">cv. PI 614886</strain>
    </source>
</reference>
<dbReference type="OMA" id="AMNNDAA"/>
<reference evidence="3" key="2">
    <citation type="submission" date="2021-03" db="UniProtKB">
        <authorList>
            <consortium name="EnsemblPlants"/>
        </authorList>
    </citation>
    <scope>IDENTIFICATION</scope>
</reference>
<feature type="transmembrane region" description="Helical" evidence="2">
    <location>
        <begin position="71"/>
        <end position="89"/>
    </location>
</feature>
<evidence type="ECO:0000313" key="4">
    <source>
        <dbReference type="Proteomes" id="UP000596660"/>
    </source>
</evidence>
<dbReference type="SMR" id="A0A803MXU6"/>